<dbReference type="GO" id="GO:1904802">
    <property type="term" value="P:RITS complex assembly"/>
    <property type="evidence" value="ECO:0007669"/>
    <property type="project" value="TreeGrafter"/>
</dbReference>
<dbReference type="PANTHER" id="PTHR47805">
    <property type="entry name" value="SAGA-ASSOCIATED FACTOR 73"/>
    <property type="match status" value="1"/>
</dbReference>
<gene>
    <name evidence="3" type="ORF">PBRASI_LOCUS6003</name>
</gene>
<dbReference type="Proteomes" id="UP000789739">
    <property type="component" value="Unassembled WGS sequence"/>
</dbReference>
<feature type="region of interest" description="Disordered" evidence="1">
    <location>
        <begin position="191"/>
        <end position="299"/>
    </location>
</feature>
<proteinExistence type="predicted"/>
<dbReference type="PANTHER" id="PTHR47805:SF1">
    <property type="entry name" value="SAGA-ASSOCIATED FACTOR 73"/>
    <property type="match status" value="1"/>
</dbReference>
<evidence type="ECO:0000259" key="2">
    <source>
        <dbReference type="PROSITE" id="PS51505"/>
    </source>
</evidence>
<dbReference type="OrthoDB" id="21678at2759"/>
<dbReference type="PROSITE" id="PS51505">
    <property type="entry name" value="SCA7"/>
    <property type="match status" value="1"/>
</dbReference>
<feature type="compositionally biased region" description="Basic and acidic residues" evidence="1">
    <location>
        <begin position="191"/>
        <end position="213"/>
    </location>
</feature>
<reference evidence="3" key="1">
    <citation type="submission" date="2021-06" db="EMBL/GenBank/DDBJ databases">
        <authorList>
            <person name="Kallberg Y."/>
            <person name="Tangrot J."/>
            <person name="Rosling A."/>
        </authorList>
    </citation>
    <scope>NUCLEOTIDE SEQUENCE</scope>
    <source>
        <strain evidence="3">BR232B</strain>
    </source>
</reference>
<evidence type="ECO:0000313" key="4">
    <source>
        <dbReference type="Proteomes" id="UP000789739"/>
    </source>
</evidence>
<dbReference type="Gene3D" id="6.10.140.1270">
    <property type="match status" value="1"/>
</dbReference>
<protein>
    <submittedName>
        <fullName evidence="3">10882_t:CDS:1</fullName>
    </submittedName>
</protein>
<feature type="compositionally biased region" description="Basic and acidic residues" evidence="1">
    <location>
        <begin position="358"/>
        <end position="368"/>
    </location>
</feature>
<dbReference type="EMBL" id="CAJVPI010000754">
    <property type="protein sequence ID" value="CAG8569127.1"/>
    <property type="molecule type" value="Genomic_DNA"/>
</dbReference>
<dbReference type="AlphaFoldDB" id="A0A9N9BIG3"/>
<feature type="domain" description="SCA7" evidence="2">
    <location>
        <begin position="285"/>
        <end position="352"/>
    </location>
</feature>
<dbReference type="GO" id="GO:0006357">
    <property type="term" value="P:regulation of transcription by RNA polymerase II"/>
    <property type="evidence" value="ECO:0007669"/>
    <property type="project" value="TreeGrafter"/>
</dbReference>
<dbReference type="Pfam" id="PF08313">
    <property type="entry name" value="SCA7"/>
    <property type="match status" value="1"/>
</dbReference>
<evidence type="ECO:0000256" key="1">
    <source>
        <dbReference type="SAM" id="MobiDB-lite"/>
    </source>
</evidence>
<feature type="compositionally biased region" description="Polar residues" evidence="1">
    <location>
        <begin position="230"/>
        <end position="263"/>
    </location>
</feature>
<evidence type="ECO:0000313" key="3">
    <source>
        <dbReference type="EMBL" id="CAG8569127.1"/>
    </source>
</evidence>
<feature type="compositionally biased region" description="Basic and acidic residues" evidence="1">
    <location>
        <begin position="267"/>
        <end position="283"/>
    </location>
</feature>
<name>A0A9N9BIG3_9GLOM</name>
<accession>A0A9N9BIG3</accession>
<organism evidence="3 4">
    <name type="scientific">Paraglomus brasilianum</name>
    <dbReference type="NCBI Taxonomy" id="144538"/>
    <lineage>
        <taxon>Eukaryota</taxon>
        <taxon>Fungi</taxon>
        <taxon>Fungi incertae sedis</taxon>
        <taxon>Mucoromycota</taxon>
        <taxon>Glomeromycotina</taxon>
        <taxon>Glomeromycetes</taxon>
        <taxon>Paraglomerales</taxon>
        <taxon>Paraglomeraceae</taxon>
        <taxon>Paraglomus</taxon>
    </lineage>
</organism>
<dbReference type="GO" id="GO:0000124">
    <property type="term" value="C:SAGA complex"/>
    <property type="evidence" value="ECO:0007669"/>
    <property type="project" value="InterPro"/>
</dbReference>
<dbReference type="InterPro" id="IPR013243">
    <property type="entry name" value="SCA7_dom"/>
</dbReference>
<sequence length="427" mass="47530">MTSDETGNQLAGLDDASDENSAYATLPSNLLESTNKANKVKRSPFHNLQGDQNWLSLVSAATLNIFKDKDDWREVSNTTLLSPEESISNYSSWKDMKISNPDEERMIYENRTHLMTPNRNIENDDEDEDDEAMPTTSRLDYNDILVNAIVMKIYGFKPLIDESAVVNCNDCSKKILPRGYTEHLENCEKIKERSKEPPIKIEASDTAAVDKNHANISTDSRVKNEPAGSEETTTSSAFPKQLVSTPASTSSIPAKRQPSSPSAGKSSNEKKQKVKKNPTEKKKGNNRNKGPIDLDRQCGVLMQPNNTPCTRSLTCKSHSMSLKRAVAGRSRMFDDLLQAYQKKSIGRPLNGNQANSKTDNKKDGKPEAEEVEEVVNSEEEVDAVIEAIMSSTVQPLAARQSSYVSRTHTNYFLYQDVSAENVAKIVW</sequence>
<feature type="region of interest" description="Disordered" evidence="1">
    <location>
        <begin position="344"/>
        <end position="368"/>
    </location>
</feature>
<dbReference type="InterPro" id="IPR037804">
    <property type="entry name" value="SGF73"/>
</dbReference>
<dbReference type="GO" id="GO:0031048">
    <property type="term" value="P:regulatory ncRNA-mediated heterochromatin formation"/>
    <property type="evidence" value="ECO:0007669"/>
    <property type="project" value="TreeGrafter"/>
</dbReference>
<keyword evidence="4" id="KW-1185">Reference proteome</keyword>
<comment type="caution">
    <text evidence="3">The sequence shown here is derived from an EMBL/GenBank/DDBJ whole genome shotgun (WGS) entry which is preliminary data.</text>
</comment>